<feature type="compositionally biased region" description="Low complexity" evidence="1">
    <location>
        <begin position="430"/>
        <end position="447"/>
    </location>
</feature>
<feature type="compositionally biased region" description="Basic residues" evidence="1">
    <location>
        <begin position="315"/>
        <end position="332"/>
    </location>
</feature>
<evidence type="ECO:0000313" key="2">
    <source>
        <dbReference type="EMBL" id="CDR48914.1"/>
    </source>
</evidence>
<feature type="compositionally biased region" description="Basic residues" evidence="1">
    <location>
        <begin position="217"/>
        <end position="230"/>
    </location>
</feature>
<proteinExistence type="predicted"/>
<sequence>MSTSSPPRTPVSSTASSFLSFSPEAPATPREGVGLSPSVYSFDDATPRASRTRILSNLYADVPPVPHLKLPSSARRFGSRNPTPATSSDEDLVVFEGCFVNPADPFTPAPRSSSLAAAWDACSVVDSLQAMGIDGDNDVSSAWEDELYSSLSKSSPLSPSFPVAALQSPFLATGRLPSPRSAQPPKSPRKTRSPHHPTSPRHHPFKRSTTETTIRASPRKSPQRSPRRTPHSSGSPSKTRRTSPTDLLSPAFAPSSSSSPDCPAFNIDPTSPVSVPSLRSKRSLAFLSLGSSGKSRREKAPPLPRTSSAAPFPRSPRKSPKKKPATPRRRRERHGDRASPPRSARTADGIDLDELDRFFGITPKLAKAMRGGYEDIVMQEGLAKAGRNGMEEVEDFRGLLDATDLSDDCTGATGTGQSARSSPRRRPPRLDLSNSSPHSRASSWASSHLSADDEAASPLFDDDDASALDAYIHLASPVVLAPFSAGRTAALAQARLLAMEDVFGGGVKAEAHERKVLRTKKSVGNRLRDFLGARG</sequence>
<feature type="compositionally biased region" description="Low complexity" evidence="1">
    <location>
        <begin position="249"/>
        <end position="264"/>
    </location>
</feature>
<feature type="region of interest" description="Disordered" evidence="1">
    <location>
        <begin position="62"/>
        <end position="88"/>
    </location>
</feature>
<feature type="compositionally biased region" description="Basic residues" evidence="1">
    <location>
        <begin position="187"/>
        <end position="206"/>
    </location>
</feature>
<name>A0A061BHQ7_RHOTO</name>
<organism evidence="2">
    <name type="scientific">Rhodotorula toruloides</name>
    <name type="common">Yeast</name>
    <name type="synonym">Rhodosporidium toruloides</name>
    <dbReference type="NCBI Taxonomy" id="5286"/>
    <lineage>
        <taxon>Eukaryota</taxon>
        <taxon>Fungi</taxon>
        <taxon>Dikarya</taxon>
        <taxon>Basidiomycota</taxon>
        <taxon>Pucciniomycotina</taxon>
        <taxon>Microbotryomycetes</taxon>
        <taxon>Sporidiobolales</taxon>
        <taxon>Sporidiobolaceae</taxon>
        <taxon>Rhodotorula</taxon>
    </lineage>
</organism>
<protein>
    <submittedName>
        <fullName evidence="2">RHTO0S21e01530g1_1</fullName>
    </submittedName>
</protein>
<gene>
    <name evidence="2" type="ORF">RHTO0S_21e01530g</name>
</gene>
<feature type="compositionally biased region" description="Polar residues" evidence="1">
    <location>
        <begin position="231"/>
        <end position="246"/>
    </location>
</feature>
<accession>A0A061BHQ7</accession>
<feature type="region of interest" description="Disordered" evidence="1">
    <location>
        <begin position="171"/>
        <end position="353"/>
    </location>
</feature>
<feature type="compositionally biased region" description="Low complexity" evidence="1">
    <location>
        <begin position="1"/>
        <end position="22"/>
    </location>
</feature>
<dbReference type="EMBL" id="LK052956">
    <property type="protein sequence ID" value="CDR48914.1"/>
    <property type="molecule type" value="Genomic_DNA"/>
</dbReference>
<reference evidence="2" key="1">
    <citation type="journal article" date="2014" name="Genome Announc.">
        <title>Draft genome sequence of Rhodosporidium toruloides CECT1137, an oleaginous yeast of biotechnological interest.</title>
        <authorList>
            <person name="Morin N."/>
            <person name="Calcas X."/>
            <person name="Devillers H."/>
            <person name="Durrens P."/>
            <person name="Sherman D.J."/>
            <person name="Nicaud J.-M."/>
            <person name="Neuveglise C."/>
        </authorList>
    </citation>
    <scope>NUCLEOTIDE SEQUENCE</scope>
    <source>
        <strain evidence="2">CECT1137</strain>
    </source>
</reference>
<feature type="region of interest" description="Disordered" evidence="1">
    <location>
        <begin position="404"/>
        <end position="447"/>
    </location>
</feature>
<dbReference type="OrthoDB" id="2528644at2759"/>
<dbReference type="AlphaFoldDB" id="A0A061BHQ7"/>
<evidence type="ECO:0000256" key="1">
    <source>
        <dbReference type="SAM" id="MobiDB-lite"/>
    </source>
</evidence>
<feature type="region of interest" description="Disordered" evidence="1">
    <location>
        <begin position="1"/>
        <end position="44"/>
    </location>
</feature>